<feature type="domain" description="PBP" evidence="3">
    <location>
        <begin position="28"/>
        <end position="252"/>
    </location>
</feature>
<dbReference type="InterPro" id="IPR024370">
    <property type="entry name" value="PBP_domain"/>
</dbReference>
<dbReference type="Gene3D" id="3.40.190.10">
    <property type="entry name" value="Periplasmic binding protein-like II"/>
    <property type="match status" value="2"/>
</dbReference>
<reference evidence="4 5" key="1">
    <citation type="journal article" date="2016" name="Environ. Microbiol.">
        <title>Genomic resolution of a cold subsurface aquifer community provides metabolic insights for novel microbes adapted to high CO concentrations.</title>
        <authorList>
            <person name="Probst A.J."/>
            <person name="Castelle C.J."/>
            <person name="Singh A."/>
            <person name="Brown C.T."/>
            <person name="Anantharaman K."/>
            <person name="Sharon I."/>
            <person name="Hug L.A."/>
            <person name="Burstein D."/>
            <person name="Emerson J.B."/>
            <person name="Thomas B.C."/>
            <person name="Banfield J.F."/>
        </authorList>
    </citation>
    <scope>NUCLEOTIDE SEQUENCE [LARGE SCALE GENOMIC DNA]</scope>
    <source>
        <strain evidence="4">CG1_02_37_22</strain>
    </source>
</reference>
<evidence type="ECO:0000259" key="3">
    <source>
        <dbReference type="Pfam" id="PF12849"/>
    </source>
</evidence>
<evidence type="ECO:0000313" key="5">
    <source>
        <dbReference type="Proteomes" id="UP000183120"/>
    </source>
</evidence>
<keyword evidence="2" id="KW-0812">Transmembrane</keyword>
<dbReference type="Pfam" id="PF12849">
    <property type="entry name" value="PBP_like_2"/>
    <property type="match status" value="1"/>
</dbReference>
<dbReference type="PANTHER" id="PTHR30570:SF1">
    <property type="entry name" value="PHOSPHATE-BINDING PROTEIN PSTS"/>
    <property type="match status" value="1"/>
</dbReference>
<evidence type="ECO:0000256" key="2">
    <source>
        <dbReference type="SAM" id="Phobius"/>
    </source>
</evidence>
<name>A0A1J4TT58_9BACT</name>
<dbReference type="CDD" id="cd13653">
    <property type="entry name" value="PBP2_phosphate_like_1"/>
    <property type="match status" value="1"/>
</dbReference>
<protein>
    <recommendedName>
        <fullName evidence="3">PBP domain-containing protein</fullName>
    </recommendedName>
</protein>
<dbReference type="AlphaFoldDB" id="A0A1J4TT58"/>
<dbReference type="Proteomes" id="UP000183120">
    <property type="component" value="Unassembled WGS sequence"/>
</dbReference>
<comment type="caution">
    <text evidence="4">The sequence shown here is derived from an EMBL/GenBank/DDBJ whole genome shotgun (WGS) entry which is preliminary data.</text>
</comment>
<evidence type="ECO:0000313" key="4">
    <source>
        <dbReference type="EMBL" id="OIO13805.1"/>
    </source>
</evidence>
<dbReference type="EMBL" id="MNUY01000049">
    <property type="protein sequence ID" value="OIO13805.1"/>
    <property type="molecule type" value="Genomic_DNA"/>
</dbReference>
<keyword evidence="2" id="KW-0472">Membrane</keyword>
<gene>
    <name evidence="4" type="ORF">AUJ73_03250</name>
</gene>
<sequence length="268" mass="29716">MLRISRLGIFFILFLLVIFIFTYSYKPPKIIRLAGSTAFLPFAEKLAEEYMKRNPGIVVDVQGGGSAVGIMVAREGIADIGMVDMVILPKETERLEKVIVARDGIAVIVNNSNKVNDLTLTKLRDLFSGKITNWKEIGGDDAKIRVISREEGSGTRKSFDLLVLSGRKVTPDAMYQDSNGTIREAVKSDKDSIGYISIGILNPDVKALSIDGISANNENVKLSRYKIARPIYFLLKSNYSVQTRDFVNYILGTEAQKIMEKDGLITVI</sequence>
<evidence type="ECO:0000256" key="1">
    <source>
        <dbReference type="ARBA" id="ARBA00022729"/>
    </source>
</evidence>
<keyword evidence="1" id="KW-0732">Signal</keyword>
<organism evidence="4 5">
    <name type="scientific">Candidatus Gottesmanbacteria bacterium CG1_02_37_22</name>
    <dbReference type="NCBI Taxonomy" id="1805209"/>
    <lineage>
        <taxon>Bacteria</taxon>
        <taxon>Candidatus Gottesmaniibacteriota</taxon>
    </lineage>
</organism>
<dbReference type="PANTHER" id="PTHR30570">
    <property type="entry name" value="PERIPLASMIC PHOSPHATE BINDING COMPONENT OF PHOSPHATE ABC TRANSPORTER"/>
    <property type="match status" value="1"/>
</dbReference>
<accession>A0A1J4TT58</accession>
<proteinExistence type="predicted"/>
<feature type="transmembrane region" description="Helical" evidence="2">
    <location>
        <begin position="7"/>
        <end position="25"/>
    </location>
</feature>
<dbReference type="InterPro" id="IPR050811">
    <property type="entry name" value="Phosphate_ABC_transporter"/>
</dbReference>
<dbReference type="SUPFAM" id="SSF53850">
    <property type="entry name" value="Periplasmic binding protein-like II"/>
    <property type="match status" value="1"/>
</dbReference>
<keyword evidence="2" id="KW-1133">Transmembrane helix</keyword>
<dbReference type="STRING" id="1805209.AUJ73_03250"/>